<reference evidence="2" key="1">
    <citation type="submission" date="2008-10" db="EMBL/GenBank/DDBJ databases">
        <title>Draft genome sequence of Providencia alcalifaciens (DSM 30120).</title>
        <authorList>
            <person name="Sudarsanam P."/>
            <person name="Ley R."/>
            <person name="Guruge J."/>
            <person name="Turnbaugh P.J."/>
            <person name="Mahowald M."/>
            <person name="Liep D."/>
            <person name="Gordon J."/>
        </authorList>
    </citation>
    <scope>NUCLEOTIDE SEQUENCE [LARGE SCALE GENOMIC DNA]</scope>
    <source>
        <strain evidence="2">DSM 30120</strain>
    </source>
</reference>
<dbReference type="RefSeq" id="WP_006659539.1">
    <property type="nucleotide sequence ID" value="NZ_ABXW01000052.1"/>
</dbReference>
<feature type="domain" description="Lnb N-terminal periplasmic" evidence="1">
    <location>
        <begin position="48"/>
        <end position="194"/>
    </location>
</feature>
<name>B6XGW8_9GAMM</name>
<organism evidence="2">
    <name type="scientific">Providencia alcalifaciens DSM 30120</name>
    <dbReference type="NCBI Taxonomy" id="520999"/>
    <lineage>
        <taxon>Bacteria</taxon>
        <taxon>Pseudomonadati</taxon>
        <taxon>Pseudomonadota</taxon>
        <taxon>Gammaproteobacteria</taxon>
        <taxon>Enterobacterales</taxon>
        <taxon>Morganellaceae</taxon>
        <taxon>Providencia</taxon>
    </lineage>
</organism>
<evidence type="ECO:0000259" key="1">
    <source>
        <dbReference type="Pfam" id="PF13387"/>
    </source>
</evidence>
<dbReference type="eggNOG" id="ENOG502Z7V0">
    <property type="taxonomic scope" value="Bacteria"/>
</dbReference>
<dbReference type="AlphaFoldDB" id="B6XGW8"/>
<sequence>MMSNLLPKDEWRTEYRYKSSMDFNRDTSEVAIHNFRSFQFTDKNEYIWGTKHYNLSDLQSVDLVQSHWSGKMIAHVFLSFGFSNGDYVSFSIETRRKSHQQFSVWKGFFYNYDIIYVVADEQDLIGTRVNLRNEQVYIYPLNLDKPLITELFINYMDKINSLKENDEKYHSMWNNCTTSIYKIAKKTYPDFKFNWKLLVSGYASQYCHQLGFIEDNDYFNKQKIPIIPLVNHTFSHQIRR</sequence>
<protein>
    <recommendedName>
        <fullName evidence="1">Lnb N-terminal periplasmic domain-containing protein</fullName>
    </recommendedName>
</protein>
<reference evidence="2" key="2">
    <citation type="submission" date="2008-10" db="EMBL/GenBank/DDBJ databases">
        <authorList>
            <person name="Fulton L."/>
            <person name="Clifton S."/>
            <person name="Fulton B."/>
            <person name="Xu J."/>
            <person name="Minx P."/>
            <person name="Pepin K.H."/>
            <person name="Johnson M."/>
            <person name="Bhonagiri V."/>
            <person name="Nash W.E."/>
            <person name="Mardis E.R."/>
            <person name="Wilson R.K."/>
        </authorList>
    </citation>
    <scope>NUCLEOTIDE SEQUENCE [LARGE SCALE GENOMIC DNA]</scope>
    <source>
        <strain evidence="2">DSM 30120</strain>
    </source>
</reference>
<proteinExistence type="predicted"/>
<comment type="caution">
    <text evidence="2">The sequence shown here is derived from an EMBL/GenBank/DDBJ whole genome shotgun (WGS) entry which is preliminary data.</text>
</comment>
<dbReference type="EMBL" id="ABXW01000052">
    <property type="protein sequence ID" value="EEB45161.1"/>
    <property type="molecule type" value="Genomic_DNA"/>
</dbReference>
<evidence type="ECO:0000313" key="2">
    <source>
        <dbReference type="EMBL" id="EEB45161.1"/>
    </source>
</evidence>
<gene>
    <name evidence="2" type="ORF">PROVALCAL_02604</name>
</gene>
<dbReference type="InterPro" id="IPR025178">
    <property type="entry name" value="Lnb_N"/>
</dbReference>
<accession>B6XGW8</accession>
<dbReference type="GeneID" id="57291494"/>
<dbReference type="Pfam" id="PF13387">
    <property type="entry name" value="Lnb_N"/>
    <property type="match status" value="1"/>
</dbReference>
<dbReference type="Proteomes" id="UP000003729">
    <property type="component" value="Unassembled WGS sequence"/>
</dbReference>